<feature type="region of interest" description="Disordered" evidence="1">
    <location>
        <begin position="620"/>
        <end position="649"/>
    </location>
</feature>
<dbReference type="OrthoDB" id="4966at2759"/>
<gene>
    <name evidence="2" type="ORF">Egran_02958</name>
</gene>
<feature type="compositionally biased region" description="Acidic residues" evidence="1">
    <location>
        <begin position="189"/>
        <end position="198"/>
    </location>
</feature>
<feature type="compositionally biased region" description="Polar residues" evidence="1">
    <location>
        <begin position="209"/>
        <end position="220"/>
    </location>
</feature>
<reference evidence="2 3" key="1">
    <citation type="journal article" date="2015" name="Environ. Microbiol.">
        <title>Metagenome sequence of Elaphomyces granulatus from sporocarp tissue reveals Ascomycota ectomycorrhizal fingerprints of genome expansion and a Proteobacteria-rich microbiome.</title>
        <authorList>
            <person name="Quandt C.A."/>
            <person name="Kohler A."/>
            <person name="Hesse C.N."/>
            <person name="Sharpton T.J."/>
            <person name="Martin F."/>
            <person name="Spatafora J.W."/>
        </authorList>
    </citation>
    <scope>NUCLEOTIDE SEQUENCE [LARGE SCALE GENOMIC DNA]</scope>
    <source>
        <strain evidence="2 3">OSC145934</strain>
    </source>
</reference>
<feature type="compositionally biased region" description="Low complexity" evidence="1">
    <location>
        <begin position="248"/>
        <end position="273"/>
    </location>
</feature>
<proteinExistence type="predicted"/>
<dbReference type="EMBL" id="NPHW01003610">
    <property type="protein sequence ID" value="OXV09280.1"/>
    <property type="molecule type" value="Genomic_DNA"/>
</dbReference>
<keyword evidence="3" id="KW-1185">Reference proteome</keyword>
<sequence>MSTSKNRMTFTTKNSILQKRHRQPYLDHEDNNDGVIPNTDVDGAFRTRAVDTRQATKRTVRSGSEIHSTEALQAYLIRQQQLAGISPDKIITMQGHRLGQGKAPNSGTADAVPVRGLLHITEDGVFVPQIPPAQFNSVIPPLPEAAIPRRGTSQLVDINRISSMRSGRVDQPPPRPVFRNTVRERILDTDFEGGEDMDVQLMEDPRKAQTVSRYNPSTRSAESRPNLPMTLGQGDRNSILGHDKLPSGLQLGRGPRQGGASRPPQRPEPSQRFRPTKPSSDEARTNSGFGMDIIESRSSNSISGYKRGGFGSNRTCTVRRPFNILQAIILREDLVYHFARLLTVNDLVSLYAISKEFHYMVNKKFTSVVLEQATQKALDSAVIFPFRCYRRLCIPDPASNSSGDEDRIKTGELRLVPSFRWLRMVCWREAVVNQIMVLMDKEGLAMPKKCTAAIKKLWFLMDIPDNNRRIGIVQNDDIWSDTDLFFATMFFVKLDMRFTDPINGSGRDCMRRLLLAQPSLTMLYKTLAGKALRTPLDILKAYVRWKYRPDALGESTYLFGVPPRDVGTLQFEGYGRTGSRVRLQRPDELILKESVRRELNMEQKYLQMFLWGHVKPNTMKREQPNKERSLTFDTGEAQPKDEEEIIVID</sequence>
<evidence type="ECO:0000256" key="1">
    <source>
        <dbReference type="SAM" id="MobiDB-lite"/>
    </source>
</evidence>
<dbReference type="Proteomes" id="UP000243515">
    <property type="component" value="Unassembled WGS sequence"/>
</dbReference>
<organism evidence="2 3">
    <name type="scientific">Elaphomyces granulatus</name>
    <dbReference type="NCBI Taxonomy" id="519963"/>
    <lineage>
        <taxon>Eukaryota</taxon>
        <taxon>Fungi</taxon>
        <taxon>Dikarya</taxon>
        <taxon>Ascomycota</taxon>
        <taxon>Pezizomycotina</taxon>
        <taxon>Eurotiomycetes</taxon>
        <taxon>Eurotiomycetidae</taxon>
        <taxon>Eurotiales</taxon>
        <taxon>Elaphomycetaceae</taxon>
        <taxon>Elaphomyces</taxon>
    </lineage>
</organism>
<dbReference type="AlphaFoldDB" id="A0A232LYN3"/>
<evidence type="ECO:0000313" key="3">
    <source>
        <dbReference type="Proteomes" id="UP000243515"/>
    </source>
</evidence>
<accession>A0A232LYN3</accession>
<feature type="compositionally biased region" description="Basic and acidic residues" evidence="1">
    <location>
        <begin position="620"/>
        <end position="630"/>
    </location>
</feature>
<comment type="caution">
    <text evidence="2">The sequence shown here is derived from an EMBL/GenBank/DDBJ whole genome shotgun (WGS) entry which is preliminary data.</text>
</comment>
<feature type="region of interest" description="Disordered" evidence="1">
    <location>
        <begin position="189"/>
        <end position="292"/>
    </location>
</feature>
<protein>
    <submittedName>
        <fullName evidence="2">Uncharacterized protein</fullName>
    </submittedName>
</protein>
<name>A0A232LYN3_9EURO</name>
<evidence type="ECO:0000313" key="2">
    <source>
        <dbReference type="EMBL" id="OXV09280.1"/>
    </source>
</evidence>